<dbReference type="Gene3D" id="3.90.180.10">
    <property type="entry name" value="Medium-chain alcohol dehydrogenases, catalytic domain"/>
    <property type="match status" value="1"/>
</dbReference>
<gene>
    <name evidence="4" type="ORF">PG999_010597</name>
</gene>
<dbReference type="InterPro" id="IPR013149">
    <property type="entry name" value="ADH-like_C"/>
</dbReference>
<keyword evidence="1" id="KW-0521">NADP</keyword>
<dbReference type="PANTHER" id="PTHR48106">
    <property type="entry name" value="QUINONE OXIDOREDUCTASE PIG3-RELATED"/>
    <property type="match status" value="1"/>
</dbReference>
<feature type="domain" description="Enoyl reductase (ER)" evidence="3">
    <location>
        <begin position="17"/>
        <end position="333"/>
    </location>
</feature>
<evidence type="ECO:0000259" key="3">
    <source>
        <dbReference type="SMART" id="SM00829"/>
    </source>
</evidence>
<dbReference type="Pfam" id="PF08240">
    <property type="entry name" value="ADH_N"/>
    <property type="match status" value="1"/>
</dbReference>
<protein>
    <submittedName>
        <fullName evidence="4">Zinc-binding oxidoreductase</fullName>
    </submittedName>
</protein>
<comment type="caution">
    <text evidence="4">The sequence shown here is derived from an EMBL/GenBank/DDBJ whole genome shotgun (WGS) entry which is preliminary data.</text>
</comment>
<organism evidence="4 5">
    <name type="scientific">Apiospora kogelbergensis</name>
    <dbReference type="NCBI Taxonomy" id="1337665"/>
    <lineage>
        <taxon>Eukaryota</taxon>
        <taxon>Fungi</taxon>
        <taxon>Dikarya</taxon>
        <taxon>Ascomycota</taxon>
        <taxon>Pezizomycotina</taxon>
        <taxon>Sordariomycetes</taxon>
        <taxon>Xylariomycetidae</taxon>
        <taxon>Amphisphaeriales</taxon>
        <taxon>Apiosporaceae</taxon>
        <taxon>Apiospora</taxon>
    </lineage>
</organism>
<dbReference type="InterPro" id="IPR020843">
    <property type="entry name" value="ER"/>
</dbReference>
<dbReference type="EMBL" id="JAQQWP010000009">
    <property type="protein sequence ID" value="KAK8100223.1"/>
    <property type="molecule type" value="Genomic_DNA"/>
</dbReference>
<keyword evidence="2" id="KW-0560">Oxidoreductase</keyword>
<dbReference type="AlphaFoldDB" id="A0AAW0QG94"/>
<evidence type="ECO:0000256" key="1">
    <source>
        <dbReference type="ARBA" id="ARBA00022857"/>
    </source>
</evidence>
<evidence type="ECO:0000313" key="4">
    <source>
        <dbReference type="EMBL" id="KAK8100223.1"/>
    </source>
</evidence>
<dbReference type="InterPro" id="IPR036291">
    <property type="entry name" value="NAD(P)-bd_dom_sf"/>
</dbReference>
<dbReference type="GO" id="GO:0016651">
    <property type="term" value="F:oxidoreductase activity, acting on NAD(P)H"/>
    <property type="evidence" value="ECO:0007669"/>
    <property type="project" value="TreeGrafter"/>
</dbReference>
<dbReference type="SUPFAM" id="SSF50129">
    <property type="entry name" value="GroES-like"/>
    <property type="match status" value="1"/>
</dbReference>
<proteinExistence type="predicted"/>
<dbReference type="SMART" id="SM00829">
    <property type="entry name" value="PKS_ER"/>
    <property type="match status" value="1"/>
</dbReference>
<dbReference type="InterPro" id="IPR011032">
    <property type="entry name" value="GroES-like_sf"/>
</dbReference>
<dbReference type="PANTHER" id="PTHR48106:SF18">
    <property type="entry name" value="QUINONE OXIDOREDUCTASE PIG3"/>
    <property type="match status" value="1"/>
</dbReference>
<reference evidence="4 5" key="1">
    <citation type="submission" date="2023-01" db="EMBL/GenBank/DDBJ databases">
        <title>Analysis of 21 Apiospora genomes using comparative genomics revels a genus with tremendous synthesis potential of carbohydrate active enzymes and secondary metabolites.</title>
        <authorList>
            <person name="Sorensen T."/>
        </authorList>
    </citation>
    <scope>NUCLEOTIDE SEQUENCE [LARGE SCALE GENOMIC DNA]</scope>
    <source>
        <strain evidence="4 5">CBS 117206</strain>
    </source>
</reference>
<sequence>MAPLPKTMRAVVCAETGDIDVLKLQDIPIPTPASGQVLLKILGFGINRAEMYTRQGHSPTVKFPRIIGIECIGRIVAYGDSAQTPAHPIGARVATCMGGLGREIPGSYAEYTCVDTGNIRAIPSTSLPVSVLASLPEMMQTTWGSLVSGLDLQPGESLLVRGATSSIGLCALQLAARTLGAGRIAGTTRNAAREQMLRDCGADEVFVDHGEIANQVAQSPGGRFDKVLELNGATTLRDSLRCATTKGTVCMTGIQGGSWELDQFYPIVDLPNRVRLCAYGGGPEDFHEMPFEQIVKDVEEGKVKIPLKQFRLDDIQEVHRTLESGGGGAKMVVVVSDE</sequence>
<dbReference type="Proteomes" id="UP001392437">
    <property type="component" value="Unassembled WGS sequence"/>
</dbReference>
<evidence type="ECO:0000313" key="5">
    <source>
        <dbReference type="Proteomes" id="UP001392437"/>
    </source>
</evidence>
<dbReference type="SUPFAM" id="SSF51735">
    <property type="entry name" value="NAD(P)-binding Rossmann-fold domains"/>
    <property type="match status" value="1"/>
</dbReference>
<accession>A0AAW0QG94</accession>
<evidence type="ECO:0000256" key="2">
    <source>
        <dbReference type="ARBA" id="ARBA00023002"/>
    </source>
</evidence>
<dbReference type="InterPro" id="IPR013154">
    <property type="entry name" value="ADH-like_N"/>
</dbReference>
<dbReference type="Pfam" id="PF00107">
    <property type="entry name" value="ADH_zinc_N"/>
    <property type="match status" value="1"/>
</dbReference>
<name>A0AAW0QG94_9PEZI</name>
<dbReference type="GO" id="GO:0070402">
    <property type="term" value="F:NADPH binding"/>
    <property type="evidence" value="ECO:0007669"/>
    <property type="project" value="TreeGrafter"/>
</dbReference>
<keyword evidence="5" id="KW-1185">Reference proteome</keyword>